<reference evidence="6" key="1">
    <citation type="journal article" date="2019" name="Int. J. Syst. Evol. Microbiol.">
        <title>The Global Catalogue of Microorganisms (GCM) 10K type strain sequencing project: providing services to taxonomists for standard genome sequencing and annotation.</title>
        <authorList>
            <consortium name="The Broad Institute Genomics Platform"/>
            <consortium name="The Broad Institute Genome Sequencing Center for Infectious Disease"/>
            <person name="Wu L."/>
            <person name="Ma J."/>
        </authorList>
    </citation>
    <scope>NUCLEOTIDE SEQUENCE [LARGE SCALE GENOMIC DNA]</scope>
    <source>
        <strain evidence="6">JCM 16702</strain>
    </source>
</reference>
<dbReference type="CDD" id="cd11053">
    <property type="entry name" value="CYP110-like"/>
    <property type="match status" value="1"/>
</dbReference>
<protein>
    <submittedName>
        <fullName evidence="5">Cytochrome P450</fullName>
    </submittedName>
</protein>
<evidence type="ECO:0000256" key="4">
    <source>
        <dbReference type="SAM" id="MobiDB-lite"/>
    </source>
</evidence>
<dbReference type="InterPro" id="IPR002401">
    <property type="entry name" value="Cyt_P450_E_grp-I"/>
</dbReference>
<dbReference type="Gene3D" id="1.10.630.10">
    <property type="entry name" value="Cytochrome P450"/>
    <property type="match status" value="1"/>
</dbReference>
<evidence type="ECO:0000313" key="6">
    <source>
        <dbReference type="Proteomes" id="UP001500683"/>
    </source>
</evidence>
<keyword evidence="6" id="KW-1185">Reference proteome</keyword>
<dbReference type="PANTHER" id="PTHR24305">
    <property type="entry name" value="CYTOCHROME P450"/>
    <property type="match status" value="1"/>
</dbReference>
<keyword evidence="3" id="KW-0349">Heme</keyword>
<comment type="cofactor">
    <cofactor evidence="1">
        <name>heme</name>
        <dbReference type="ChEBI" id="CHEBI:30413"/>
    </cofactor>
</comment>
<gene>
    <name evidence="5" type="ORF">GCM10022214_48360</name>
</gene>
<dbReference type="EMBL" id="BAAAZG010000036">
    <property type="protein sequence ID" value="GAA4083183.1"/>
    <property type="molecule type" value="Genomic_DNA"/>
</dbReference>
<comment type="similarity">
    <text evidence="2 3">Belongs to the cytochrome P450 family.</text>
</comment>
<evidence type="ECO:0000256" key="3">
    <source>
        <dbReference type="RuleBase" id="RU000461"/>
    </source>
</evidence>
<sequence>MPAPPGLRLPPPLQVAWLVADPMRFFAAGRRHGPVFQIRLPGMPPEVCVATADLAEQVLAADGAGGRAGAVRRGFLGPLVGEASLLTLDEDPWWRHRRLLGPPLHGRAVARWAERVAEIAAADVDRWPLGEPFALRTRMERITLEVIMRVVFGIRDAGRLRRLRVLLPRLVALGGNAAVVRLPPGPREWLLTSPLPQRAGFLPTTRFARVRAQVDAILYDEMARRRRDPDPDAGDVLSQLLAARDEAGEPLTDREVRDELITLLVAGHETTATALAWTFERLVRTPRVLERLRDELAAGDGRAYLDAVIKESLRVRPVVLATPRALAEPMTVGGHQVPAGWCVAAIIPLVHSDPEVFPEPGEFRPERFLGPDAAKANRAWLPFGGGRRYCAGAQLALLQMRVIVTEVLRRVELRPADPAPERARLKSVTLVPARSTRVVATPAGSRSGSAVTEVGEEAGE</sequence>
<dbReference type="InterPro" id="IPR001128">
    <property type="entry name" value="Cyt_P450"/>
</dbReference>
<comment type="caution">
    <text evidence="5">The sequence shown here is derived from an EMBL/GenBank/DDBJ whole genome shotgun (WGS) entry which is preliminary data.</text>
</comment>
<keyword evidence="3" id="KW-0503">Monooxygenase</keyword>
<keyword evidence="3" id="KW-0408">Iron</keyword>
<feature type="region of interest" description="Disordered" evidence="4">
    <location>
        <begin position="439"/>
        <end position="460"/>
    </location>
</feature>
<keyword evidence="3" id="KW-0479">Metal-binding</keyword>
<dbReference type="SUPFAM" id="SSF48264">
    <property type="entry name" value="Cytochrome P450"/>
    <property type="match status" value="1"/>
</dbReference>
<dbReference type="InterPro" id="IPR036396">
    <property type="entry name" value="Cyt_P450_sf"/>
</dbReference>
<dbReference type="Proteomes" id="UP001500683">
    <property type="component" value="Unassembled WGS sequence"/>
</dbReference>
<evidence type="ECO:0000256" key="1">
    <source>
        <dbReference type="ARBA" id="ARBA00001971"/>
    </source>
</evidence>
<keyword evidence="3" id="KW-0560">Oxidoreductase</keyword>
<dbReference type="PRINTS" id="PR00463">
    <property type="entry name" value="EP450I"/>
</dbReference>
<dbReference type="PANTHER" id="PTHR24305:SF166">
    <property type="entry name" value="CYTOCHROME P450 12A4, MITOCHONDRIAL-RELATED"/>
    <property type="match status" value="1"/>
</dbReference>
<proteinExistence type="inferred from homology"/>
<dbReference type="InterPro" id="IPR017972">
    <property type="entry name" value="Cyt_P450_CS"/>
</dbReference>
<accession>A0ABP7W7S7</accession>
<name>A0ABP7W7S7_9ACTN</name>
<dbReference type="InterPro" id="IPR050121">
    <property type="entry name" value="Cytochrome_P450_monoxygenase"/>
</dbReference>
<evidence type="ECO:0000313" key="5">
    <source>
        <dbReference type="EMBL" id="GAA4083183.1"/>
    </source>
</evidence>
<dbReference type="Pfam" id="PF00067">
    <property type="entry name" value="p450"/>
    <property type="match status" value="1"/>
</dbReference>
<organism evidence="5 6">
    <name type="scientific">Actinomadura miaoliensis</name>
    <dbReference type="NCBI Taxonomy" id="430685"/>
    <lineage>
        <taxon>Bacteria</taxon>
        <taxon>Bacillati</taxon>
        <taxon>Actinomycetota</taxon>
        <taxon>Actinomycetes</taxon>
        <taxon>Streptosporangiales</taxon>
        <taxon>Thermomonosporaceae</taxon>
        <taxon>Actinomadura</taxon>
    </lineage>
</organism>
<dbReference type="PROSITE" id="PS00086">
    <property type="entry name" value="CYTOCHROME_P450"/>
    <property type="match status" value="1"/>
</dbReference>
<evidence type="ECO:0000256" key="2">
    <source>
        <dbReference type="ARBA" id="ARBA00010617"/>
    </source>
</evidence>
<dbReference type="RefSeq" id="WP_344951667.1">
    <property type="nucleotide sequence ID" value="NZ_BAAAZG010000036.1"/>
</dbReference>
<dbReference type="PRINTS" id="PR00385">
    <property type="entry name" value="P450"/>
</dbReference>